<dbReference type="SUPFAM" id="SSF48452">
    <property type="entry name" value="TPR-like"/>
    <property type="match status" value="2"/>
</dbReference>
<dbReference type="GO" id="GO:0016567">
    <property type="term" value="P:protein ubiquitination"/>
    <property type="evidence" value="ECO:0007669"/>
    <property type="project" value="TreeGrafter"/>
</dbReference>
<sequence length="602" mass="68755">MSTSTLSPQEVAQMAYELRKTVRELKDRGLIVAAKWASELLSSIPKEDRSIPHLPFSPPPQMQDQLPPSPHLGPRPSLGDFLPPPGPVDSALAGPSKARTAHGVEVEEEVDILEEDEFQLAKSYYDMKEFDRVVWLLQGAKGSRSRFLRIYSAYLSADRKAQEGLPHFLDTKQERLALFRPLNELLQELEDDSDPYLVYLRGLLLMRLDRRDDAIRCFEASVRERPYNWSAWSQMAQLVNSAEMFLSLKERLPHSVMLTFFAISVMLDLHTGTDLVMSMIRELQVIFPTSVHLKAQGALVYYHMREFEQAEKEFDEMQKADPFRMEDVDIYSNMLYVMDKRAKLGKLAHQYAEIDHNRAEVCCLIGNYYSSRADHTKAITYFKRSLLLNREYLPAWTLMGHEFVELKNSHAAIEAYRKAIDVNAKDYRAWYGLGQAYELLDMPMYAIEYYNQATALRPYDCRMWTALATVYEGLQRLPDAIQAHTRALLGADAFQTPMILSKLAALYTSLNQPEQAVSYHRKILALGENGKTGTSVAEMAASYLAVAEWEMRMPSNGERGDWALAAHYLEKVSSTNAPQRDRAEEALRELRIREARLAAGLS</sequence>
<evidence type="ECO:0000256" key="1">
    <source>
        <dbReference type="ARBA" id="ARBA00022618"/>
    </source>
</evidence>
<protein>
    <submittedName>
        <fullName evidence="10">Cell division control protein 23</fullName>
    </submittedName>
</protein>
<dbReference type="GO" id="GO:0005680">
    <property type="term" value="C:anaphase-promoting complex"/>
    <property type="evidence" value="ECO:0007669"/>
    <property type="project" value="InterPro"/>
</dbReference>
<comment type="caution">
    <text evidence="10">The sequence shown here is derived from an EMBL/GenBank/DDBJ whole genome shotgun (WGS) entry which is preliminary data.</text>
</comment>
<keyword evidence="3" id="KW-0498">Mitosis</keyword>
<name>A0AAD9FXR8_PAPLA</name>
<dbReference type="SMART" id="SM00028">
    <property type="entry name" value="TPR"/>
    <property type="match status" value="6"/>
</dbReference>
<dbReference type="InterPro" id="IPR011990">
    <property type="entry name" value="TPR-like_helical_dom_sf"/>
</dbReference>
<evidence type="ECO:0000256" key="8">
    <source>
        <dbReference type="SAM" id="MobiDB-lite"/>
    </source>
</evidence>
<dbReference type="GO" id="GO:0051301">
    <property type="term" value="P:cell division"/>
    <property type="evidence" value="ECO:0007669"/>
    <property type="project" value="UniProtKB-KW"/>
</dbReference>
<keyword evidence="4" id="KW-0833">Ubl conjugation pathway</keyword>
<dbReference type="InterPro" id="IPR019734">
    <property type="entry name" value="TPR_rpt"/>
</dbReference>
<keyword evidence="5 7" id="KW-0802">TPR repeat</keyword>
<organism evidence="10 11">
    <name type="scientific">Papiliotrema laurentii</name>
    <name type="common">Cryptococcus laurentii</name>
    <dbReference type="NCBI Taxonomy" id="5418"/>
    <lineage>
        <taxon>Eukaryota</taxon>
        <taxon>Fungi</taxon>
        <taxon>Dikarya</taxon>
        <taxon>Basidiomycota</taxon>
        <taxon>Agaricomycotina</taxon>
        <taxon>Tremellomycetes</taxon>
        <taxon>Tremellales</taxon>
        <taxon>Rhynchogastremaceae</taxon>
        <taxon>Papiliotrema</taxon>
    </lineage>
</organism>
<evidence type="ECO:0000259" key="9">
    <source>
        <dbReference type="Pfam" id="PF04049"/>
    </source>
</evidence>
<dbReference type="PANTHER" id="PTHR12558">
    <property type="entry name" value="CELL DIVISION CYCLE 16,23,27"/>
    <property type="match status" value="1"/>
</dbReference>
<dbReference type="PANTHER" id="PTHR12558:SF10">
    <property type="entry name" value="CELL DIVISION CYCLE PROTEIN 23 HOMOLOG"/>
    <property type="match status" value="1"/>
</dbReference>
<dbReference type="Pfam" id="PF13414">
    <property type="entry name" value="TPR_11"/>
    <property type="match status" value="1"/>
</dbReference>
<dbReference type="InterPro" id="IPR007192">
    <property type="entry name" value="APC8"/>
</dbReference>
<feature type="compositionally biased region" description="Pro residues" evidence="8">
    <location>
        <begin position="55"/>
        <end position="73"/>
    </location>
</feature>
<keyword evidence="6" id="KW-0131">Cell cycle</keyword>
<keyword evidence="1 10" id="KW-0132">Cell division</keyword>
<dbReference type="AlphaFoldDB" id="A0AAD9FXR8"/>
<dbReference type="Proteomes" id="UP001182556">
    <property type="component" value="Unassembled WGS sequence"/>
</dbReference>
<evidence type="ECO:0000313" key="11">
    <source>
        <dbReference type="Proteomes" id="UP001182556"/>
    </source>
</evidence>
<evidence type="ECO:0000256" key="7">
    <source>
        <dbReference type="PROSITE-ProRule" id="PRU00339"/>
    </source>
</evidence>
<dbReference type="Pfam" id="PF13176">
    <property type="entry name" value="TPR_7"/>
    <property type="match status" value="1"/>
</dbReference>
<gene>
    <name evidence="10" type="ORF">DB88DRAFT_479907</name>
</gene>
<feature type="region of interest" description="Disordered" evidence="8">
    <location>
        <begin position="48"/>
        <end position="95"/>
    </location>
</feature>
<evidence type="ECO:0000256" key="6">
    <source>
        <dbReference type="ARBA" id="ARBA00023306"/>
    </source>
</evidence>
<evidence type="ECO:0000313" key="10">
    <source>
        <dbReference type="EMBL" id="KAK1927957.1"/>
    </source>
</evidence>
<feature type="domain" description="Cdc23" evidence="9">
    <location>
        <begin position="14"/>
        <end position="298"/>
    </location>
</feature>
<dbReference type="GO" id="GO:0045842">
    <property type="term" value="P:positive regulation of mitotic metaphase/anaphase transition"/>
    <property type="evidence" value="ECO:0007669"/>
    <property type="project" value="TreeGrafter"/>
</dbReference>
<evidence type="ECO:0000256" key="3">
    <source>
        <dbReference type="ARBA" id="ARBA00022776"/>
    </source>
</evidence>
<dbReference type="Pfam" id="PF13181">
    <property type="entry name" value="TPR_8"/>
    <property type="match status" value="1"/>
</dbReference>
<evidence type="ECO:0000256" key="4">
    <source>
        <dbReference type="ARBA" id="ARBA00022786"/>
    </source>
</evidence>
<evidence type="ECO:0000256" key="5">
    <source>
        <dbReference type="ARBA" id="ARBA00022803"/>
    </source>
</evidence>
<feature type="repeat" description="TPR" evidence="7">
    <location>
        <begin position="393"/>
        <end position="426"/>
    </location>
</feature>
<dbReference type="Pfam" id="PF04049">
    <property type="entry name" value="ANAPC8"/>
    <property type="match status" value="1"/>
</dbReference>
<evidence type="ECO:0000256" key="2">
    <source>
        <dbReference type="ARBA" id="ARBA00022737"/>
    </source>
</evidence>
<accession>A0AAD9FXR8</accession>
<proteinExistence type="predicted"/>
<keyword evidence="11" id="KW-1185">Reference proteome</keyword>
<dbReference type="PROSITE" id="PS50005">
    <property type="entry name" value="TPR"/>
    <property type="match status" value="3"/>
</dbReference>
<dbReference type="EMBL" id="JAODAN010000001">
    <property type="protein sequence ID" value="KAK1927957.1"/>
    <property type="molecule type" value="Genomic_DNA"/>
</dbReference>
<dbReference type="GO" id="GO:0031145">
    <property type="term" value="P:anaphase-promoting complex-dependent catabolic process"/>
    <property type="evidence" value="ECO:0007669"/>
    <property type="project" value="TreeGrafter"/>
</dbReference>
<keyword evidence="2" id="KW-0677">Repeat</keyword>
<dbReference type="Gene3D" id="1.25.40.10">
    <property type="entry name" value="Tetratricopeptide repeat domain"/>
    <property type="match status" value="3"/>
</dbReference>
<reference evidence="10" key="1">
    <citation type="submission" date="2023-02" db="EMBL/GenBank/DDBJ databases">
        <title>Identification and recombinant expression of a fungal hydrolase from Papiliotrema laurentii that hydrolyzes apple cutin and clears colloidal polyester polyurethane.</title>
        <authorList>
            <consortium name="DOE Joint Genome Institute"/>
            <person name="Roman V.A."/>
            <person name="Bojanowski C."/>
            <person name="Crable B.R."/>
            <person name="Wagner D.N."/>
            <person name="Hung C.S."/>
            <person name="Nadeau L.J."/>
            <person name="Schratz L."/>
            <person name="Haridas S."/>
            <person name="Pangilinan J."/>
            <person name="Lipzen A."/>
            <person name="Na H."/>
            <person name="Yan M."/>
            <person name="Ng V."/>
            <person name="Grigoriev I.V."/>
            <person name="Spatafora J.W."/>
            <person name="Barlow D."/>
            <person name="Biffinger J."/>
            <person name="Kelley-Loughnane N."/>
            <person name="Varaljay V.A."/>
            <person name="Crookes-Goodson W.J."/>
        </authorList>
    </citation>
    <scope>NUCLEOTIDE SEQUENCE</scope>
    <source>
        <strain evidence="10">5307AH</strain>
    </source>
</reference>
<feature type="repeat" description="TPR" evidence="7">
    <location>
        <begin position="427"/>
        <end position="460"/>
    </location>
</feature>
<feature type="repeat" description="TPR" evidence="7">
    <location>
        <begin position="359"/>
        <end position="392"/>
    </location>
</feature>